<dbReference type="InterPro" id="IPR020476">
    <property type="entry name" value="Nudix_hydrolase"/>
</dbReference>
<accession>A0A1F5G409</accession>
<evidence type="ECO:0000313" key="5">
    <source>
        <dbReference type="Proteomes" id="UP000176628"/>
    </source>
</evidence>
<dbReference type="AlphaFoldDB" id="A0A1F5G409"/>
<dbReference type="PRINTS" id="PR00502">
    <property type="entry name" value="NUDIXFAMILY"/>
</dbReference>
<dbReference type="SUPFAM" id="SSF55811">
    <property type="entry name" value="Nudix"/>
    <property type="match status" value="1"/>
</dbReference>
<dbReference type="GO" id="GO:0006167">
    <property type="term" value="P:AMP biosynthetic process"/>
    <property type="evidence" value="ECO:0007669"/>
    <property type="project" value="TreeGrafter"/>
</dbReference>
<dbReference type="CDD" id="cd03673">
    <property type="entry name" value="NUDIX_Ap6A_hydrolase"/>
    <property type="match status" value="1"/>
</dbReference>
<sequence length="138" mass="16114">MRREFSAGGVVFKKEDNKIFIVIYKPEGRDTWQLPKGWIDKGETSQEAAVREVKEEGGVEGKIIEKIDTIKYFFSWEGERIFKTVTFYLMEYVSGKPEDHTWEAETAEWIEVDEVVERLTFKTEKEIVKKAKLLISGN</sequence>
<proteinExistence type="inferred from homology"/>
<reference evidence="4 5" key="1">
    <citation type="journal article" date="2016" name="Nat. Commun.">
        <title>Thousands of microbial genomes shed light on interconnected biogeochemical processes in an aquifer system.</title>
        <authorList>
            <person name="Anantharaman K."/>
            <person name="Brown C.T."/>
            <person name="Hug L.A."/>
            <person name="Sharon I."/>
            <person name="Castelle C.J."/>
            <person name="Probst A.J."/>
            <person name="Thomas B.C."/>
            <person name="Singh A."/>
            <person name="Wilkins M.J."/>
            <person name="Karaoz U."/>
            <person name="Brodie E.L."/>
            <person name="Williams K.H."/>
            <person name="Hubbard S.S."/>
            <person name="Banfield J.F."/>
        </authorList>
    </citation>
    <scope>NUCLEOTIDE SEQUENCE [LARGE SCALE GENOMIC DNA]</scope>
</reference>
<evidence type="ECO:0000313" key="4">
    <source>
        <dbReference type="EMBL" id="OGD86601.1"/>
    </source>
</evidence>
<dbReference type="InterPro" id="IPR015797">
    <property type="entry name" value="NUDIX_hydrolase-like_dom_sf"/>
</dbReference>
<dbReference type="PANTHER" id="PTHR21340:SF0">
    <property type="entry name" value="BIS(5'-NUCLEOSYL)-TETRAPHOSPHATASE [ASYMMETRICAL]"/>
    <property type="match status" value="1"/>
</dbReference>
<dbReference type="GO" id="GO:0004081">
    <property type="term" value="F:bis(5'-nucleosyl)-tetraphosphatase (asymmetrical) activity"/>
    <property type="evidence" value="ECO:0007669"/>
    <property type="project" value="TreeGrafter"/>
</dbReference>
<dbReference type="Pfam" id="PF00293">
    <property type="entry name" value="NUDIX"/>
    <property type="match status" value="1"/>
</dbReference>
<dbReference type="EMBL" id="MFAV01000015">
    <property type="protein sequence ID" value="OGD86601.1"/>
    <property type="molecule type" value="Genomic_DNA"/>
</dbReference>
<comment type="caution">
    <text evidence="4">The sequence shown here is derived from an EMBL/GenBank/DDBJ whole genome shotgun (WGS) entry which is preliminary data.</text>
</comment>
<dbReference type="GO" id="GO:0006754">
    <property type="term" value="P:ATP biosynthetic process"/>
    <property type="evidence" value="ECO:0007669"/>
    <property type="project" value="TreeGrafter"/>
</dbReference>
<comment type="similarity">
    <text evidence="2">Belongs to the Nudix hydrolase family.</text>
</comment>
<dbReference type="InterPro" id="IPR020084">
    <property type="entry name" value="NUDIX_hydrolase_CS"/>
</dbReference>
<protein>
    <recommendedName>
        <fullName evidence="3">Nudix hydrolase domain-containing protein</fullName>
    </recommendedName>
</protein>
<dbReference type="InterPro" id="IPR051325">
    <property type="entry name" value="Nudix_hydrolase_domain"/>
</dbReference>
<dbReference type="InterPro" id="IPR000086">
    <property type="entry name" value="NUDIX_hydrolase_dom"/>
</dbReference>
<evidence type="ECO:0000259" key="3">
    <source>
        <dbReference type="PROSITE" id="PS51462"/>
    </source>
</evidence>
<gene>
    <name evidence="4" type="ORF">A2Z23_02220</name>
</gene>
<dbReference type="PROSITE" id="PS00893">
    <property type="entry name" value="NUDIX_BOX"/>
    <property type="match status" value="1"/>
</dbReference>
<dbReference type="Proteomes" id="UP000176628">
    <property type="component" value="Unassembled WGS sequence"/>
</dbReference>
<dbReference type="PANTHER" id="PTHR21340">
    <property type="entry name" value="DIADENOSINE 5,5-P1,P4-TETRAPHOSPHATE PYROPHOSPHOHYDROLASE MUTT"/>
    <property type="match status" value="1"/>
</dbReference>
<dbReference type="PROSITE" id="PS51462">
    <property type="entry name" value="NUDIX"/>
    <property type="match status" value="1"/>
</dbReference>
<name>A0A1F5G409_9BACT</name>
<keyword evidence="1 2" id="KW-0378">Hydrolase</keyword>
<dbReference type="Gene3D" id="3.90.79.10">
    <property type="entry name" value="Nucleoside Triphosphate Pyrophosphohydrolase"/>
    <property type="match status" value="1"/>
</dbReference>
<organism evidence="4 5">
    <name type="scientific">Candidatus Curtissbacteria bacterium RBG_16_39_7</name>
    <dbReference type="NCBI Taxonomy" id="1797707"/>
    <lineage>
        <taxon>Bacteria</taxon>
        <taxon>Candidatus Curtissiibacteriota</taxon>
    </lineage>
</organism>
<evidence type="ECO:0000256" key="2">
    <source>
        <dbReference type="RuleBase" id="RU003476"/>
    </source>
</evidence>
<evidence type="ECO:0000256" key="1">
    <source>
        <dbReference type="ARBA" id="ARBA00022801"/>
    </source>
</evidence>
<feature type="domain" description="Nudix hydrolase" evidence="3">
    <location>
        <begin position="2"/>
        <end position="133"/>
    </location>
</feature>